<proteinExistence type="inferred from homology"/>
<dbReference type="CDD" id="cd00609">
    <property type="entry name" value="AAT_like"/>
    <property type="match status" value="1"/>
</dbReference>
<dbReference type="EC" id="2.6.1.57" evidence="8"/>
<evidence type="ECO:0000256" key="2">
    <source>
        <dbReference type="ARBA" id="ARBA00007441"/>
    </source>
</evidence>
<evidence type="ECO:0000256" key="4">
    <source>
        <dbReference type="ARBA" id="ARBA00022576"/>
    </source>
</evidence>
<evidence type="ECO:0000256" key="6">
    <source>
        <dbReference type="ARBA" id="ARBA00022898"/>
    </source>
</evidence>
<dbReference type="Proteomes" id="UP000319342">
    <property type="component" value="Chromosome"/>
</dbReference>
<protein>
    <submittedName>
        <fullName evidence="8">Aromatic-amino-acid aminotransferase</fullName>
        <ecNumber evidence="8">2.6.1.57</ecNumber>
    </submittedName>
</protein>
<dbReference type="AlphaFoldDB" id="A0A518CWM0"/>
<dbReference type="SUPFAM" id="SSF53383">
    <property type="entry name" value="PLP-dependent transferases"/>
    <property type="match status" value="1"/>
</dbReference>
<dbReference type="InterPro" id="IPR015421">
    <property type="entry name" value="PyrdxlP-dep_Trfase_major"/>
</dbReference>
<dbReference type="GO" id="GO:0030170">
    <property type="term" value="F:pyridoxal phosphate binding"/>
    <property type="evidence" value="ECO:0007669"/>
    <property type="project" value="InterPro"/>
</dbReference>
<dbReference type="GO" id="GO:0008483">
    <property type="term" value="F:transaminase activity"/>
    <property type="evidence" value="ECO:0007669"/>
    <property type="project" value="UniProtKB-KW"/>
</dbReference>
<evidence type="ECO:0000313" key="9">
    <source>
        <dbReference type="Proteomes" id="UP000319342"/>
    </source>
</evidence>
<dbReference type="Gene3D" id="3.40.640.10">
    <property type="entry name" value="Type I PLP-dependent aspartate aminotransferase-like (Major domain)"/>
    <property type="match status" value="1"/>
</dbReference>
<keyword evidence="6" id="KW-0663">Pyridoxal phosphate</keyword>
<organism evidence="8 9">
    <name type="scientific">Rohdeia mirabilis</name>
    <dbReference type="NCBI Taxonomy" id="2528008"/>
    <lineage>
        <taxon>Bacteria</taxon>
        <taxon>Pseudomonadati</taxon>
        <taxon>Planctomycetota</taxon>
        <taxon>Planctomycetia</taxon>
        <taxon>Planctomycetia incertae sedis</taxon>
        <taxon>Rohdeia</taxon>
    </lineage>
</organism>
<keyword evidence="4 8" id="KW-0032">Aminotransferase</keyword>
<evidence type="ECO:0000256" key="3">
    <source>
        <dbReference type="ARBA" id="ARBA00011738"/>
    </source>
</evidence>
<evidence type="ECO:0000259" key="7">
    <source>
        <dbReference type="Pfam" id="PF00155"/>
    </source>
</evidence>
<gene>
    <name evidence="8" type="primary">tyrB</name>
    <name evidence="8" type="ORF">Pla163_07260</name>
</gene>
<evidence type="ECO:0000256" key="5">
    <source>
        <dbReference type="ARBA" id="ARBA00022679"/>
    </source>
</evidence>
<dbReference type="InterPro" id="IPR015424">
    <property type="entry name" value="PyrdxlP-dep_Trfase"/>
</dbReference>
<sequence>MVALPTQSLVNPPSANAGPLDRSIALIPESQDRPGDDPIFSLNAEALERAATGAKVVNATLGALFDDDGSLAVMQSVFDALRAVPPERAAAYAPIAGPPEFLTAVLDDLYGGHALHEQSVIVGTPGGTGALYDAIVNFTEPGHALLTSSYYWSPYGILADHARRGLTTFRMFDEAGDFDVASLERRLHELLDEQGRALVVLNTPCHNPTGFSLDDDEWRRTVKVLRDASEKGPIALCIDYAYAEFAAERSGSWRDHVAGLIDRVTLLVAWTASKSFTQYGARVGALVASHADPAERERLLNALRYTCRGTWSNCNHLGMSGVADALIRPELRARLESERGDLRALLDARVKVFNEHASGTSLRYPRYEGGFFVSCFTSDPHAVAQRCKAQGLFLVPLQGAVRVALCSVPAADIPFLVEVLDEAVRSVENR</sequence>
<feature type="domain" description="Aminotransferase class I/classII large" evidence="7">
    <location>
        <begin position="67"/>
        <end position="419"/>
    </location>
</feature>
<dbReference type="InterPro" id="IPR004839">
    <property type="entry name" value="Aminotransferase_I/II_large"/>
</dbReference>
<dbReference type="PANTHER" id="PTHR11879">
    <property type="entry name" value="ASPARTATE AMINOTRANSFERASE"/>
    <property type="match status" value="1"/>
</dbReference>
<keyword evidence="5 8" id="KW-0808">Transferase</keyword>
<keyword evidence="9" id="KW-1185">Reference proteome</keyword>
<comment type="similarity">
    <text evidence="2">Belongs to the class-I pyridoxal-phosphate-dependent aminotransferase family.</text>
</comment>
<name>A0A518CWM0_9BACT</name>
<comment type="cofactor">
    <cofactor evidence="1">
        <name>pyridoxal 5'-phosphate</name>
        <dbReference type="ChEBI" id="CHEBI:597326"/>
    </cofactor>
</comment>
<dbReference type="Gene3D" id="3.90.1150.10">
    <property type="entry name" value="Aspartate Aminotransferase, domain 1"/>
    <property type="match status" value="1"/>
</dbReference>
<comment type="subunit">
    <text evidence="3">Homodimer.</text>
</comment>
<evidence type="ECO:0000313" key="8">
    <source>
        <dbReference type="EMBL" id="QDU83627.1"/>
    </source>
</evidence>
<dbReference type="InterPro" id="IPR000796">
    <property type="entry name" value="Asp_trans"/>
</dbReference>
<evidence type="ECO:0000256" key="1">
    <source>
        <dbReference type="ARBA" id="ARBA00001933"/>
    </source>
</evidence>
<reference evidence="8 9" key="1">
    <citation type="submission" date="2019-02" db="EMBL/GenBank/DDBJ databases">
        <title>Deep-cultivation of Planctomycetes and their phenomic and genomic characterization uncovers novel biology.</title>
        <authorList>
            <person name="Wiegand S."/>
            <person name="Jogler M."/>
            <person name="Boedeker C."/>
            <person name="Pinto D."/>
            <person name="Vollmers J."/>
            <person name="Rivas-Marin E."/>
            <person name="Kohn T."/>
            <person name="Peeters S.H."/>
            <person name="Heuer A."/>
            <person name="Rast P."/>
            <person name="Oberbeckmann S."/>
            <person name="Bunk B."/>
            <person name="Jeske O."/>
            <person name="Meyerdierks A."/>
            <person name="Storesund J.E."/>
            <person name="Kallscheuer N."/>
            <person name="Luecker S."/>
            <person name="Lage O.M."/>
            <person name="Pohl T."/>
            <person name="Merkel B.J."/>
            <person name="Hornburger P."/>
            <person name="Mueller R.-W."/>
            <person name="Bruemmer F."/>
            <person name="Labrenz M."/>
            <person name="Spormann A.M."/>
            <person name="Op den Camp H."/>
            <person name="Overmann J."/>
            <person name="Amann R."/>
            <person name="Jetten M.S.M."/>
            <person name="Mascher T."/>
            <person name="Medema M.H."/>
            <person name="Devos D.P."/>
            <person name="Kaster A.-K."/>
            <person name="Ovreas L."/>
            <person name="Rohde M."/>
            <person name="Galperin M.Y."/>
            <person name="Jogler C."/>
        </authorList>
    </citation>
    <scope>NUCLEOTIDE SEQUENCE [LARGE SCALE GENOMIC DNA]</scope>
    <source>
        <strain evidence="8 9">Pla163</strain>
    </source>
</reference>
<dbReference type="GO" id="GO:0042802">
    <property type="term" value="F:identical protein binding"/>
    <property type="evidence" value="ECO:0007669"/>
    <property type="project" value="TreeGrafter"/>
</dbReference>
<dbReference type="GO" id="GO:0006520">
    <property type="term" value="P:amino acid metabolic process"/>
    <property type="evidence" value="ECO:0007669"/>
    <property type="project" value="InterPro"/>
</dbReference>
<dbReference type="PANTHER" id="PTHR11879:SF22">
    <property type="entry name" value="ASPARTATE AMINOTRANSFERASE, MITOCHONDRIAL"/>
    <property type="match status" value="1"/>
</dbReference>
<dbReference type="InterPro" id="IPR015422">
    <property type="entry name" value="PyrdxlP-dep_Trfase_small"/>
</dbReference>
<dbReference type="Pfam" id="PF00155">
    <property type="entry name" value="Aminotran_1_2"/>
    <property type="match status" value="1"/>
</dbReference>
<dbReference type="EMBL" id="CP036290">
    <property type="protein sequence ID" value="QDU83627.1"/>
    <property type="molecule type" value="Genomic_DNA"/>
</dbReference>
<accession>A0A518CWM0</accession>